<protein>
    <submittedName>
        <fullName evidence="2">ACYPI56502 protein</fullName>
    </submittedName>
</protein>
<dbReference type="Proteomes" id="UP000007819">
    <property type="component" value="Chromosome A2"/>
</dbReference>
<evidence type="ECO:0000313" key="4">
    <source>
        <dbReference type="Proteomes" id="UP000007819"/>
    </source>
</evidence>
<evidence type="ECO:0000313" key="3">
    <source>
        <dbReference type="EnsemblMetazoa" id="NP_001232943.1"/>
    </source>
</evidence>
<dbReference type="EnsemblMetazoa" id="NM_001246014.2">
    <property type="protein sequence ID" value="NP_001232943.1"/>
    <property type="gene ID" value="GeneID_100574994"/>
</dbReference>
<proteinExistence type="evidence at transcript level"/>
<dbReference type="InParanoid" id="C4WTI3"/>
<accession>C4WTI3</accession>
<evidence type="ECO:0000313" key="2">
    <source>
        <dbReference type="EMBL" id="BAH71203.1"/>
    </source>
</evidence>
<keyword evidence="1" id="KW-0472">Membrane</keyword>
<reference evidence="4" key="2">
    <citation type="submission" date="2010-06" db="EMBL/GenBank/DDBJ databases">
        <authorList>
            <person name="Jiang H."/>
            <person name="Abraham K."/>
            <person name="Ali S."/>
            <person name="Alsbrooks S.L."/>
            <person name="Anim B.N."/>
            <person name="Anosike U.S."/>
            <person name="Attaway T."/>
            <person name="Bandaranaike D.P."/>
            <person name="Battles P.K."/>
            <person name="Bell S.N."/>
            <person name="Bell A.V."/>
            <person name="Beltran B."/>
            <person name="Bickham C."/>
            <person name="Bustamante Y."/>
            <person name="Caleb T."/>
            <person name="Canada A."/>
            <person name="Cardenas V."/>
            <person name="Carter K."/>
            <person name="Chacko J."/>
            <person name="Chandrabose M.N."/>
            <person name="Chavez D."/>
            <person name="Chavez A."/>
            <person name="Chen L."/>
            <person name="Chu H.-S."/>
            <person name="Claassen K.J."/>
            <person name="Cockrell R."/>
            <person name="Collins M."/>
            <person name="Cooper J.A."/>
            <person name="Cree A."/>
            <person name="Curry S.M."/>
            <person name="Da Y."/>
            <person name="Dao M.D."/>
            <person name="Das B."/>
            <person name="Davila M.-L."/>
            <person name="Davy-Carroll L."/>
            <person name="Denson S."/>
            <person name="Dinh H."/>
            <person name="Ebong V.E."/>
            <person name="Edwards J.R."/>
            <person name="Egan A."/>
            <person name="El-Daye J."/>
            <person name="Escobedo L."/>
            <person name="Fernandez S."/>
            <person name="Fernando P.R."/>
            <person name="Flagg N."/>
            <person name="Forbes L.D."/>
            <person name="Fowler R.G."/>
            <person name="Fu Q."/>
            <person name="Gabisi R.A."/>
            <person name="Ganer J."/>
            <person name="Garbino Pronczuk A."/>
            <person name="Garcia R.M."/>
            <person name="Garner T."/>
            <person name="Garrett T.E."/>
            <person name="Gonzalez D.A."/>
            <person name="Hamid H."/>
            <person name="Hawkins E.S."/>
            <person name="Hirani K."/>
            <person name="Hogues M.E."/>
            <person name="Hollins B."/>
            <person name="Hsiao C.-H."/>
            <person name="Jabil R."/>
            <person name="James M.L."/>
            <person name="Jhangiani S.N."/>
            <person name="Johnson B."/>
            <person name="Johnson Q."/>
            <person name="Joshi V."/>
            <person name="Kalu J.B."/>
            <person name="Kam C."/>
            <person name="Kashfia A."/>
            <person name="Keebler J."/>
            <person name="Kisamo H."/>
            <person name="Kovar C.L."/>
            <person name="Lago L.A."/>
            <person name="Lai C.-Y."/>
            <person name="Laidlaw J."/>
            <person name="Lara F."/>
            <person name="Le T.-K."/>
            <person name="Lee S.L."/>
            <person name="Legall F.H."/>
            <person name="Lemon S.J."/>
            <person name="Lewis L.R."/>
            <person name="Li B."/>
            <person name="Liu Y."/>
            <person name="Liu Y.-S."/>
            <person name="Lopez J."/>
            <person name="Lozado R.J."/>
            <person name="Lu J."/>
            <person name="Madu R.C."/>
            <person name="Maheshwari M."/>
            <person name="Maheshwari R."/>
            <person name="Malloy K."/>
            <person name="Martinez E."/>
            <person name="Mathew T."/>
            <person name="Mercado I.C."/>
            <person name="Mercado C."/>
            <person name="Meyer B."/>
            <person name="Montgomery K."/>
            <person name="Morgan M.B."/>
            <person name="Munidasa M."/>
            <person name="Nazareth L.V."/>
            <person name="Nelson J."/>
            <person name="Ng B.M."/>
            <person name="Nguyen N.B."/>
            <person name="Nguyen P.Q."/>
            <person name="Nguyen T."/>
            <person name="Obregon M."/>
            <person name="Okwuonu G.O."/>
            <person name="Onwere C.G."/>
            <person name="Orozco G."/>
            <person name="Parra A."/>
            <person name="Patel S."/>
            <person name="Patil S."/>
            <person name="Perez A."/>
            <person name="Perez Y."/>
            <person name="Pham C."/>
            <person name="Primus E.L."/>
            <person name="Pu L.-L."/>
            <person name="Puazo M."/>
            <person name="Qin X."/>
            <person name="Quiroz J.B."/>
            <person name="Reese J."/>
            <person name="Richards S."/>
            <person name="Rives C.M."/>
            <person name="Robberts R."/>
            <person name="Ruiz S.J."/>
            <person name="Ruiz M.J."/>
            <person name="Santibanez J."/>
            <person name="Schneider B.W."/>
            <person name="Sisson I."/>
            <person name="Smith M."/>
            <person name="Sodergren E."/>
            <person name="Song X.-Z."/>
            <person name="Song B.B."/>
            <person name="Summersgill H."/>
            <person name="Thelus R."/>
            <person name="Thornton R.D."/>
            <person name="Trejos Z.Y."/>
            <person name="Usmani K."/>
            <person name="Vattathil S."/>
            <person name="Villasana D."/>
            <person name="Walker D.L."/>
            <person name="Wang S."/>
            <person name="Wang K."/>
            <person name="White C.S."/>
            <person name="Williams A.C."/>
            <person name="Williamson J."/>
            <person name="Wilson K."/>
            <person name="Woghiren I.O."/>
            <person name="Woodworth J.R."/>
            <person name="Worley K.C."/>
            <person name="Wright R.A."/>
            <person name="Wu W."/>
            <person name="Young L."/>
            <person name="Zhang L."/>
            <person name="Zhang J."/>
            <person name="Zhu Y."/>
            <person name="Muzny D.M."/>
            <person name="Weinstock G."/>
            <person name="Gibbs R.A."/>
        </authorList>
    </citation>
    <scope>NUCLEOTIDE SEQUENCE [LARGE SCALE GENOMIC DNA]</scope>
    <source>
        <strain evidence="4">LSR1</strain>
    </source>
</reference>
<reference evidence="2" key="1">
    <citation type="submission" date="2009-06" db="EMBL/GenBank/DDBJ databases">
        <title>A full-length cDNA resource of the pea aphid, Acyrthosiphon pisum.</title>
        <authorList>
            <person name="Shigenobu S."/>
            <person name="Nakabachi A."/>
            <person name="Richards S."/>
        </authorList>
    </citation>
    <scope>NUCLEOTIDE SEQUENCE</scope>
    <source>
        <strain evidence="2">LSR1</strain>
        <tissue evidence="2">Whole body</tissue>
    </source>
</reference>
<dbReference type="CTD" id="100574994"/>
<dbReference type="EMBL" id="AK340625">
    <property type="protein sequence ID" value="BAH71203.1"/>
    <property type="molecule type" value="mRNA"/>
</dbReference>
<organism evidence="2">
    <name type="scientific">Acyrthosiphon pisum</name>
    <name type="common">Pea aphid</name>
    <dbReference type="NCBI Taxonomy" id="7029"/>
    <lineage>
        <taxon>Eukaryota</taxon>
        <taxon>Metazoa</taxon>
        <taxon>Ecdysozoa</taxon>
        <taxon>Arthropoda</taxon>
        <taxon>Hexapoda</taxon>
        <taxon>Insecta</taxon>
        <taxon>Pterygota</taxon>
        <taxon>Neoptera</taxon>
        <taxon>Paraneoptera</taxon>
        <taxon>Hemiptera</taxon>
        <taxon>Sternorrhyncha</taxon>
        <taxon>Aphidomorpha</taxon>
        <taxon>Aphidoidea</taxon>
        <taxon>Aphididae</taxon>
        <taxon>Macrosiphini</taxon>
        <taxon>Acyrthosiphon</taxon>
    </lineage>
</organism>
<dbReference type="OrthoDB" id="10627455at2759"/>
<sequence length="127" mass="14395">MFLSYATVAVFAYAILLNIFYLYSPVESGEIGGLYENCEKCKASDCFANGRPCTDNDDCDYPYTCFTCEISDGWEQFYSKDECNKGCDAPSLCICDRFCYMCVPEDTDTTRFSVCYIPDNPEEQTCV</sequence>
<feature type="transmembrane region" description="Helical" evidence="1">
    <location>
        <begin position="6"/>
        <end position="23"/>
    </location>
</feature>
<evidence type="ECO:0000256" key="1">
    <source>
        <dbReference type="SAM" id="Phobius"/>
    </source>
</evidence>
<accession>J9MAN7</accession>
<dbReference type="RefSeq" id="NP_001232943.1">
    <property type="nucleotide sequence ID" value="NM_001246014.2"/>
</dbReference>
<keyword evidence="1" id="KW-0812">Transmembrane</keyword>
<keyword evidence="1" id="KW-1133">Transmembrane helix</keyword>
<dbReference type="GeneID" id="100574994"/>
<dbReference type="AlphaFoldDB" id="C4WTI3"/>
<keyword evidence="4" id="KW-1185">Reference proteome</keyword>
<gene>
    <name evidence="2" type="primary">ACYPI56502</name>
    <name evidence="3" type="synonym">100574994</name>
</gene>
<dbReference type="KEGG" id="api:100574994"/>
<name>C4WTI3_ACYPI</name>
<dbReference type="HOGENOM" id="CLU_1939790_0_0_1"/>
<reference evidence="3" key="3">
    <citation type="submission" date="2022-06" db="UniProtKB">
        <authorList>
            <consortium name="EnsemblMetazoa"/>
        </authorList>
    </citation>
    <scope>IDENTIFICATION</scope>
</reference>